<evidence type="ECO:0000313" key="2">
    <source>
        <dbReference type="EMBL" id="CAA9586816.1"/>
    </source>
</evidence>
<evidence type="ECO:0000256" key="1">
    <source>
        <dbReference type="SAM" id="MobiDB-lite"/>
    </source>
</evidence>
<feature type="compositionally biased region" description="Basic residues" evidence="1">
    <location>
        <begin position="49"/>
        <end position="60"/>
    </location>
</feature>
<name>A0A6J4VR98_9BACT</name>
<gene>
    <name evidence="2" type="ORF">AVDCRST_MAG19-4961</name>
</gene>
<protein>
    <submittedName>
        <fullName evidence="2">Ribosomal silencing factor RsfA</fullName>
    </submittedName>
</protein>
<dbReference type="AlphaFoldDB" id="A0A6J4VR98"/>
<feature type="compositionally biased region" description="Gly residues" evidence="1">
    <location>
        <begin position="19"/>
        <end position="33"/>
    </location>
</feature>
<feature type="non-terminal residue" evidence="2">
    <location>
        <position position="1"/>
    </location>
</feature>
<feature type="compositionally biased region" description="Basic and acidic residues" evidence="1">
    <location>
        <begin position="36"/>
        <end position="48"/>
    </location>
</feature>
<accession>A0A6J4VR98</accession>
<reference evidence="2" key="1">
    <citation type="submission" date="2020-02" db="EMBL/GenBank/DDBJ databases">
        <authorList>
            <person name="Meier V. D."/>
        </authorList>
    </citation>
    <scope>NUCLEOTIDE SEQUENCE</scope>
    <source>
        <strain evidence="2">AVDCRST_MAG19</strain>
    </source>
</reference>
<proteinExistence type="predicted"/>
<organism evidence="2">
    <name type="scientific">uncultured Thermomicrobiales bacterium</name>
    <dbReference type="NCBI Taxonomy" id="1645740"/>
    <lineage>
        <taxon>Bacteria</taxon>
        <taxon>Pseudomonadati</taxon>
        <taxon>Thermomicrobiota</taxon>
        <taxon>Thermomicrobia</taxon>
        <taxon>Thermomicrobiales</taxon>
        <taxon>environmental samples</taxon>
    </lineage>
</organism>
<sequence>GGLLRPLLRRERAAIAGDRPGGPGKAGGSGGPSGTERGDGRRRLDPARLRRRHRPCHGRRAAVVLPTGRAVVGSADAAGDPV</sequence>
<feature type="region of interest" description="Disordered" evidence="1">
    <location>
        <begin position="12"/>
        <end position="61"/>
    </location>
</feature>
<feature type="non-terminal residue" evidence="2">
    <location>
        <position position="82"/>
    </location>
</feature>
<dbReference type="EMBL" id="CADCWL010000262">
    <property type="protein sequence ID" value="CAA9586816.1"/>
    <property type="molecule type" value="Genomic_DNA"/>
</dbReference>